<protein>
    <submittedName>
        <fullName evidence="3">Uncharacterized protein</fullName>
    </submittedName>
</protein>
<keyword evidence="4" id="KW-1185">Reference proteome</keyword>
<dbReference type="InterPro" id="IPR039316">
    <property type="entry name" value="CLE25/26"/>
</dbReference>
<feature type="compositionally biased region" description="Low complexity" evidence="1">
    <location>
        <begin position="49"/>
        <end position="60"/>
    </location>
</feature>
<accession>A0A4S8JG01</accession>
<dbReference type="AlphaFoldDB" id="A0A4S8JG01"/>
<feature type="transmembrane region" description="Helical" evidence="2">
    <location>
        <begin position="125"/>
        <end position="146"/>
    </location>
</feature>
<keyword evidence="2" id="KW-0472">Membrane</keyword>
<name>A0A4S8JG01_MUSBA</name>
<reference evidence="3 4" key="1">
    <citation type="journal article" date="2019" name="Nat. Plants">
        <title>Genome sequencing of Musa balbisiana reveals subgenome evolution and function divergence in polyploid bananas.</title>
        <authorList>
            <person name="Yao X."/>
        </authorList>
    </citation>
    <scope>NUCLEOTIDE SEQUENCE [LARGE SCALE GENOMIC DNA]</scope>
    <source>
        <strain evidence="4">cv. DH-PKW</strain>
        <tissue evidence="3">Leaves</tissue>
    </source>
</reference>
<dbReference type="Proteomes" id="UP000317650">
    <property type="component" value="Chromosome 7"/>
</dbReference>
<organism evidence="3 4">
    <name type="scientific">Musa balbisiana</name>
    <name type="common">Banana</name>
    <dbReference type="NCBI Taxonomy" id="52838"/>
    <lineage>
        <taxon>Eukaryota</taxon>
        <taxon>Viridiplantae</taxon>
        <taxon>Streptophyta</taxon>
        <taxon>Embryophyta</taxon>
        <taxon>Tracheophyta</taxon>
        <taxon>Spermatophyta</taxon>
        <taxon>Magnoliopsida</taxon>
        <taxon>Liliopsida</taxon>
        <taxon>Zingiberales</taxon>
        <taxon>Musaceae</taxon>
        <taxon>Musa</taxon>
    </lineage>
</organism>
<gene>
    <name evidence="3" type="ORF">C4D60_Mb07t12370</name>
</gene>
<evidence type="ECO:0000256" key="2">
    <source>
        <dbReference type="SAM" id="Phobius"/>
    </source>
</evidence>
<dbReference type="PANTHER" id="PTHR34277">
    <property type="entry name" value="CLAVATA3/ESR (CLE)-RELATED PROTEIN 26"/>
    <property type="match status" value="1"/>
</dbReference>
<evidence type="ECO:0000313" key="4">
    <source>
        <dbReference type="Proteomes" id="UP000317650"/>
    </source>
</evidence>
<keyword evidence="2" id="KW-1133">Transmembrane helix</keyword>
<evidence type="ECO:0000313" key="3">
    <source>
        <dbReference type="EMBL" id="THU60409.1"/>
    </source>
</evidence>
<feature type="region of interest" description="Disordered" evidence="1">
    <location>
        <begin position="34"/>
        <end position="60"/>
    </location>
</feature>
<keyword evidence="2" id="KW-0812">Transmembrane</keyword>
<comment type="caution">
    <text evidence="3">The sequence shown here is derived from an EMBL/GenBank/DDBJ whole genome shotgun (WGS) entry which is preliminary data.</text>
</comment>
<dbReference type="EMBL" id="PYDT01000005">
    <property type="protein sequence ID" value="THU60409.1"/>
    <property type="molecule type" value="Genomic_DNA"/>
</dbReference>
<evidence type="ECO:0000256" key="1">
    <source>
        <dbReference type="SAM" id="MobiDB-lite"/>
    </source>
</evidence>
<sequence>MTWQVAMECSAEPHVGSNVGIRRLTLLLSEHEQLSSDAKPGDPTWHIPSSSSSSSSTTTGSPYKNYLHTLDATPPTSQPTTTPSFFHFLRHLFAPRTGKGVEEEEQVKQEYKKEKRMHSGRSMRAFLTGLACLLCLGLFISVSVVGRGANATPPPPIPVTAAVVASSRGSRPTGDSSFDPFHASKRRVPNGPDPIHNRICATFNHRLCVCGFQESREVRAAACASVAERASERDKREEGFSLGGGLFSACM</sequence>
<proteinExistence type="predicted"/>
<dbReference type="PANTHER" id="PTHR34277:SF2">
    <property type="entry name" value="CLAVATA3_ESR (CLE)-RELATED PROTEIN 26"/>
    <property type="match status" value="1"/>
</dbReference>
<feature type="region of interest" description="Disordered" evidence="1">
    <location>
        <begin position="168"/>
        <end position="188"/>
    </location>
</feature>